<reference evidence="2" key="2">
    <citation type="submission" date="2011-04" db="EMBL/GenBank/DDBJ databases">
        <title>Obligate Biotrophy Features Unraveled by the Genomic Analysis of the Rust Fungi, Melampsora larici-populina and Puccinia graminis f. sp. tritici.</title>
        <authorList>
            <consortium name="US DOE Joint Genome Institute (JGI-PGF)"/>
            <person name="Duplessis S."/>
            <person name="Cuomo C."/>
            <person name="Lin Y.-C."/>
            <person name="Aerts A."/>
            <person name="Tisserant E."/>
            <person name="Veneault-Fourrey C."/>
            <person name="Joly D."/>
            <person name="Hacquard S."/>
            <person name="Amselem J."/>
            <person name="Cantarel B."/>
            <person name="Readman C."/>
            <person name="Coutinho P."/>
            <person name="Feau N."/>
            <person name="Field M."/>
            <person name="Frey P."/>
            <person name="Gelhaye E."/>
            <person name="Goldberg J."/>
            <person name="Grabherr M."/>
            <person name="Kodira C."/>
            <person name="Kohler A."/>
            <person name="Kues U."/>
            <person name="Lindquist E."/>
            <person name="Lucas S."/>
            <person name="Mago R."/>
            <person name="Mauceli E."/>
            <person name="Morin E."/>
            <person name="Murat C."/>
            <person name="Pangilinan J."/>
            <person name="Park R."/>
            <person name="Pearson M."/>
            <person name="Quesneville H."/>
            <person name="Rouhier N."/>
            <person name="Sakthikumar S."/>
            <person name="Salamov A."/>
            <person name="Schmutz J."/>
            <person name="Selles B."/>
            <person name="Shapiro H."/>
            <person name="Tangay P."/>
            <person name="Tuskan G."/>
            <person name="Henrissat B."/>
            <person name="Van de Peer Y."/>
            <person name="Rouze P."/>
            <person name="Schein J."/>
            <person name="Ellis J."/>
            <person name="Dodds P."/>
            <person name="Zhong S."/>
            <person name="Hamelin R."/>
            <person name="Grigoriev I."/>
            <person name="Szabo L."/>
            <person name="Martin F."/>
        </authorList>
    </citation>
    <scope>NUCLEOTIDE SEQUENCE</scope>
    <source>
        <strain evidence="2">98AG31</strain>
    </source>
</reference>
<organism evidence="3">
    <name type="scientific">Melampsora larici-populina (strain 98AG31 / pathotype 3-4-7)</name>
    <name type="common">Poplar leaf rust fungus</name>
    <dbReference type="NCBI Taxonomy" id="747676"/>
    <lineage>
        <taxon>Eukaryota</taxon>
        <taxon>Fungi</taxon>
        <taxon>Dikarya</taxon>
        <taxon>Basidiomycota</taxon>
        <taxon>Pucciniomycotina</taxon>
        <taxon>Pucciniomycetes</taxon>
        <taxon>Pucciniales</taxon>
        <taxon>Melampsoraceae</taxon>
        <taxon>Melampsora</taxon>
    </lineage>
</organism>
<dbReference type="AlphaFoldDB" id="F4RZ82"/>
<accession>F4RZ82</accession>
<gene>
    <name evidence="1" type="ORF">MELLADRAFT_85586</name>
    <name evidence="2" type="ORF">MELLADRAFT_91491</name>
</gene>
<dbReference type="GeneID" id="18933891"/>
<keyword evidence="3" id="KW-1185">Reference proteome</keyword>
<protein>
    <submittedName>
        <fullName evidence="2">Uncharacterized protein</fullName>
    </submittedName>
</protein>
<dbReference type="RefSeq" id="XP_007414436.1">
    <property type="nucleotide sequence ID" value="XM_007414374.1"/>
</dbReference>
<dbReference type="KEGG" id="mlr:MELLADRAFT_91491"/>
<dbReference type="EMBL" id="GL883239">
    <property type="protein sequence ID" value="EGF97404.1"/>
    <property type="molecule type" value="Genomic_DNA"/>
</dbReference>
<evidence type="ECO:0000313" key="1">
    <source>
        <dbReference type="EMBL" id="EGF97404.1"/>
    </source>
</evidence>
<dbReference type="VEuPathDB" id="FungiDB:MELLADRAFT_85586"/>
<name>F4RZ82_MELLP</name>
<dbReference type="KEGG" id="mlr:MELLADRAFT_85586"/>
<evidence type="ECO:0000313" key="3">
    <source>
        <dbReference type="Proteomes" id="UP000001072"/>
    </source>
</evidence>
<dbReference type="HOGENOM" id="CLU_1845546_0_0_1"/>
<dbReference type="OrthoDB" id="2506088at2759"/>
<dbReference type="RefSeq" id="XP_007419325.1">
    <property type="nucleotide sequence ID" value="XM_007419263.1"/>
</dbReference>
<dbReference type="GeneID" id="18935926"/>
<reference evidence="3" key="1">
    <citation type="journal article" date="2011" name="Proc. Natl. Acad. Sci. U.S.A.">
        <title>Obligate biotrophy features unraveled by the genomic analysis of rust fungi.</title>
        <authorList>
            <person name="Duplessis S."/>
            <person name="Cuomo C.A."/>
            <person name="Lin Y.-C."/>
            <person name="Aerts A."/>
            <person name="Tisserant E."/>
            <person name="Veneault-Fourrey C."/>
            <person name="Joly D.L."/>
            <person name="Hacquard S."/>
            <person name="Amselem J."/>
            <person name="Cantarel B.L."/>
            <person name="Chiu R."/>
            <person name="Coutinho P.M."/>
            <person name="Feau N."/>
            <person name="Field M."/>
            <person name="Frey P."/>
            <person name="Gelhaye E."/>
            <person name="Goldberg J."/>
            <person name="Grabherr M.G."/>
            <person name="Kodira C.D."/>
            <person name="Kohler A."/>
            <person name="Kuees U."/>
            <person name="Lindquist E.A."/>
            <person name="Lucas S.M."/>
            <person name="Mago R."/>
            <person name="Mauceli E."/>
            <person name="Morin E."/>
            <person name="Murat C."/>
            <person name="Pangilinan J.L."/>
            <person name="Park R."/>
            <person name="Pearson M."/>
            <person name="Quesneville H."/>
            <person name="Rouhier N."/>
            <person name="Sakthikumar S."/>
            <person name="Salamov A.A."/>
            <person name="Schmutz J."/>
            <person name="Selles B."/>
            <person name="Shapiro H."/>
            <person name="Tanguay P."/>
            <person name="Tuskan G.A."/>
            <person name="Henrissat B."/>
            <person name="Van de Peer Y."/>
            <person name="Rouze P."/>
            <person name="Ellis J.G."/>
            <person name="Dodds P.N."/>
            <person name="Schein J.E."/>
            <person name="Zhong S."/>
            <person name="Hamelin R.C."/>
            <person name="Grigoriev I.V."/>
            <person name="Szabo L.J."/>
            <person name="Martin F."/>
        </authorList>
    </citation>
    <scope>NUCLEOTIDE SEQUENCE [LARGE SCALE GENOMIC DNA]</scope>
    <source>
        <strain evidence="3">98AG31 / pathotype 3-4-7</strain>
    </source>
</reference>
<dbReference type="Proteomes" id="UP000001072">
    <property type="component" value="Unassembled WGS sequence"/>
</dbReference>
<proteinExistence type="predicted"/>
<evidence type="ECO:0000313" key="2">
    <source>
        <dbReference type="EMBL" id="EGG02179.1"/>
    </source>
</evidence>
<sequence length="139" mass="15489">MGLDPKAKQVAVYISGPRAKDSTEIPRYLSSQAPDVAWAENSSVTLENRQKVEKGDFVKSVPVTVFQLANAKTVTQVTSIWKPDGGSATKTVILLQETQQGPVYSYYGMREIIVTMRQRWVRVQVSTLNSPPSHAYVWC</sequence>
<dbReference type="VEuPathDB" id="FungiDB:MELLADRAFT_91491"/>
<dbReference type="EMBL" id="GL883132">
    <property type="protein sequence ID" value="EGG02179.1"/>
    <property type="molecule type" value="Genomic_DNA"/>
</dbReference>